<dbReference type="AlphaFoldDB" id="F6DTU5"/>
<reference evidence="3 4" key="2">
    <citation type="journal article" date="2012" name="Stand. Genomic Sci.">
        <title>Complete genome sequence of the sulfate-reducing firmicute Desulfotomaculum ruminis type strain (DL(T)).</title>
        <authorList>
            <person name="Spring S."/>
            <person name="Visser M."/>
            <person name="Lu M."/>
            <person name="Copeland A."/>
            <person name="Lapidus A."/>
            <person name="Lucas S."/>
            <person name="Cheng J.F."/>
            <person name="Han C."/>
            <person name="Tapia R."/>
            <person name="Goodwin L.A."/>
            <person name="Pitluck S."/>
            <person name="Ivanova N."/>
            <person name="Land M."/>
            <person name="Hauser L."/>
            <person name="Larimer F."/>
            <person name="Rohde M."/>
            <person name="Goker M."/>
            <person name="Detter J.C."/>
            <person name="Kyrpides N.C."/>
            <person name="Woyke T."/>
            <person name="Schaap P.J."/>
            <person name="Plugge C.M."/>
            <person name="Muyzer G."/>
            <person name="Kuever J."/>
            <person name="Pereira I.A."/>
            <person name="Parshina S.N."/>
            <person name="Bernier-Latmani R."/>
            <person name="Stams A.J."/>
            <person name="Klenk H.P."/>
        </authorList>
    </citation>
    <scope>NUCLEOTIDE SEQUENCE [LARGE SCALE GENOMIC DNA]</scope>
    <source>
        <strain evidence="4">ATCC 23193 / DSM 2154 / NCIB 8452 / DL</strain>
    </source>
</reference>
<dbReference type="InterPro" id="IPR036582">
    <property type="entry name" value="Mao_N_sf"/>
</dbReference>
<proteinExistence type="predicted"/>
<sequence>MKRWIIGILTGCLALILATGAMAGNATHKVYFIVGQNSYNADGQIKQMDAATFIEHDRTYVPVRFLGYALGVSSEGIKWQDPSAILAMGDTTITLTMGSRQYQVNGQTQSMDVTPINRNGRIYLPARFVAEAFGYEVGWDNVKRAVLIGPKGELPSLPVIDITGQGEPIAGKPWANYFDGKGTVVNKDISDLNTQSFKIHDMIVHGVTVTRDEIIVTIEGKKSTTGIRVYMYENDNLLRARDNYTTYDKGGVHDFKYPVLKVTDELVRNLPPANISKMKYIFLKWVDTILVINNPLYKG</sequence>
<accession>F6DTU5</accession>
<keyword evidence="1" id="KW-0732">Signal</keyword>
<dbReference type="SUPFAM" id="SSF55383">
    <property type="entry name" value="Copper amine oxidase, domain N"/>
    <property type="match status" value="2"/>
</dbReference>
<dbReference type="RefSeq" id="WP_013840737.1">
    <property type="nucleotide sequence ID" value="NC_015589.1"/>
</dbReference>
<gene>
    <name evidence="3" type="ordered locus">Desru_0678</name>
</gene>
<dbReference type="HOGENOM" id="CLU_843932_0_0_9"/>
<dbReference type="Proteomes" id="UP000009234">
    <property type="component" value="Chromosome"/>
</dbReference>
<dbReference type="STRING" id="696281.Desru_0678"/>
<dbReference type="InterPro" id="IPR012854">
    <property type="entry name" value="Cu_amine_oxidase-like_N"/>
</dbReference>
<dbReference type="KEGG" id="dru:Desru_0678"/>
<dbReference type="Pfam" id="PF07833">
    <property type="entry name" value="Cu_amine_oxidN1"/>
    <property type="match status" value="1"/>
</dbReference>
<feature type="chain" id="PRO_5003333449" evidence="1">
    <location>
        <begin position="24"/>
        <end position="299"/>
    </location>
</feature>
<organism evidence="3 4">
    <name type="scientific">Desulforamulus ruminis (strain ATCC 23193 / DSM 2154 / NCIMB 8452 / DL)</name>
    <name type="common">Desulfotomaculum ruminis</name>
    <dbReference type="NCBI Taxonomy" id="696281"/>
    <lineage>
        <taxon>Bacteria</taxon>
        <taxon>Bacillati</taxon>
        <taxon>Bacillota</taxon>
        <taxon>Clostridia</taxon>
        <taxon>Eubacteriales</taxon>
        <taxon>Peptococcaceae</taxon>
        <taxon>Desulforamulus</taxon>
    </lineage>
</organism>
<dbReference type="eggNOG" id="COG4880">
    <property type="taxonomic scope" value="Bacteria"/>
</dbReference>
<evidence type="ECO:0000313" key="3">
    <source>
        <dbReference type="EMBL" id="AEG58963.1"/>
    </source>
</evidence>
<evidence type="ECO:0000313" key="4">
    <source>
        <dbReference type="Proteomes" id="UP000009234"/>
    </source>
</evidence>
<keyword evidence="4" id="KW-1185">Reference proteome</keyword>
<feature type="signal peptide" evidence="1">
    <location>
        <begin position="1"/>
        <end position="23"/>
    </location>
</feature>
<evidence type="ECO:0000256" key="1">
    <source>
        <dbReference type="SAM" id="SignalP"/>
    </source>
</evidence>
<feature type="domain" description="Copper amine oxidase-like N-terminal" evidence="2">
    <location>
        <begin position="42"/>
        <end position="148"/>
    </location>
</feature>
<dbReference type="EMBL" id="CP002780">
    <property type="protein sequence ID" value="AEG58963.1"/>
    <property type="molecule type" value="Genomic_DNA"/>
</dbReference>
<evidence type="ECO:0000259" key="2">
    <source>
        <dbReference type="Pfam" id="PF07833"/>
    </source>
</evidence>
<protein>
    <submittedName>
        <fullName evidence="3">Copper amine oxidase-like domain-containing protein</fullName>
    </submittedName>
</protein>
<reference evidence="4" key="1">
    <citation type="submission" date="2011-05" db="EMBL/GenBank/DDBJ databases">
        <title>Complete sequence of Desulfotomaculum ruminis DSM 2154.</title>
        <authorList>
            <person name="Lucas S."/>
            <person name="Copeland A."/>
            <person name="Lapidus A."/>
            <person name="Cheng J.-F."/>
            <person name="Goodwin L."/>
            <person name="Pitluck S."/>
            <person name="Lu M."/>
            <person name="Detter J.C."/>
            <person name="Han C."/>
            <person name="Tapia R."/>
            <person name="Land M."/>
            <person name="Hauser L."/>
            <person name="Kyrpides N."/>
            <person name="Ivanova N."/>
            <person name="Mikhailova N."/>
            <person name="Pagani I."/>
            <person name="Stams A.J.M."/>
            <person name="Plugge C.M."/>
            <person name="Muyzer G."/>
            <person name="Kuever J."/>
            <person name="Parshina S.N."/>
            <person name="Ivanova A.E."/>
            <person name="Nazina T.N."/>
            <person name="Brambilla E."/>
            <person name="Spring S."/>
            <person name="Klenk H.-P."/>
            <person name="Woyke T."/>
        </authorList>
    </citation>
    <scope>NUCLEOTIDE SEQUENCE [LARGE SCALE GENOMIC DNA]</scope>
    <source>
        <strain evidence="4">ATCC 23193 / DSM 2154 / NCIB 8452 / DL</strain>
    </source>
</reference>
<name>F6DTU5_DESRL</name>
<dbReference type="Gene3D" id="3.30.457.10">
    <property type="entry name" value="Copper amine oxidase-like, N-terminal domain"/>
    <property type="match status" value="2"/>
</dbReference>
<dbReference type="OrthoDB" id="9816096at2"/>